<name>A0A6C0JI87_9ZZZZ</name>
<keyword evidence="1" id="KW-0472">Membrane</keyword>
<proteinExistence type="predicted"/>
<dbReference type="EMBL" id="MN740374">
    <property type="protein sequence ID" value="QHU03344.1"/>
    <property type="molecule type" value="Genomic_DNA"/>
</dbReference>
<keyword evidence="1" id="KW-1133">Transmembrane helix</keyword>
<sequence length="66" mass="8015">MNIKYNYIIDMFKTVGICFIIFLFLIYLFSDCSSCIERFNTCNCRQLKLKCNVNKHLQRKCFWTNI</sequence>
<organism evidence="2">
    <name type="scientific">viral metagenome</name>
    <dbReference type="NCBI Taxonomy" id="1070528"/>
    <lineage>
        <taxon>unclassified sequences</taxon>
        <taxon>metagenomes</taxon>
        <taxon>organismal metagenomes</taxon>
    </lineage>
</organism>
<protein>
    <recommendedName>
        <fullName evidence="3">Late nodulin</fullName>
    </recommendedName>
</protein>
<evidence type="ECO:0000313" key="2">
    <source>
        <dbReference type="EMBL" id="QHU03344.1"/>
    </source>
</evidence>
<reference evidence="2" key="1">
    <citation type="journal article" date="2020" name="Nature">
        <title>Giant virus diversity and host interactions through global metagenomics.</title>
        <authorList>
            <person name="Schulz F."/>
            <person name="Roux S."/>
            <person name="Paez-Espino D."/>
            <person name="Jungbluth S."/>
            <person name="Walsh D.A."/>
            <person name="Denef V.J."/>
            <person name="McMahon K.D."/>
            <person name="Konstantinidis K.T."/>
            <person name="Eloe-Fadrosh E.A."/>
            <person name="Kyrpides N.C."/>
            <person name="Woyke T."/>
        </authorList>
    </citation>
    <scope>NUCLEOTIDE SEQUENCE</scope>
    <source>
        <strain evidence="2">GVMAG-M-3300026093-6</strain>
    </source>
</reference>
<dbReference type="AlphaFoldDB" id="A0A6C0JI87"/>
<evidence type="ECO:0008006" key="3">
    <source>
        <dbReference type="Google" id="ProtNLM"/>
    </source>
</evidence>
<accession>A0A6C0JI87</accession>
<evidence type="ECO:0000256" key="1">
    <source>
        <dbReference type="SAM" id="Phobius"/>
    </source>
</evidence>
<feature type="transmembrane region" description="Helical" evidence="1">
    <location>
        <begin position="12"/>
        <end position="30"/>
    </location>
</feature>
<keyword evidence="1" id="KW-0812">Transmembrane</keyword>